<proteinExistence type="predicted"/>
<feature type="domain" description="Glycosyl hydrolase 94 supersandwich" evidence="1">
    <location>
        <begin position="9"/>
        <end position="61"/>
    </location>
</feature>
<evidence type="ECO:0000259" key="1">
    <source>
        <dbReference type="Pfam" id="PF06165"/>
    </source>
</evidence>
<sequence length="211" mass="23212">MGSFSQRHRSLSNSAGSVLDPIVAIRCRITLDPEQSALVDLATGVGDSREACLHLIGKYRDRHLADRVFDLAWTHSQVMLRQLNASQTDAQLYEELAACLLYAHASLRAEASILRANRRGQSGLWGQAISGDLPIVLLHIADPANIELVRQLVQAHAYWRLKGLAVDLVIWNEDHAGYRQQLQDLIMGLIASGVEASLIDRPAASSCARRS</sequence>
<dbReference type="InterPro" id="IPR011013">
    <property type="entry name" value="Gal_mutarotase_sf_dom"/>
</dbReference>
<dbReference type="InterPro" id="IPR010383">
    <property type="entry name" value="Glyco_hydrolase_94_b-supersand"/>
</dbReference>
<comment type="caution">
    <text evidence="2">The sequence shown here is derived from an EMBL/GenBank/DDBJ whole genome shotgun (WGS) entry which is preliminary data.</text>
</comment>
<protein>
    <submittedName>
        <fullName evidence="2">Glycosyltransferase 36 associated domain protein</fullName>
    </submittedName>
</protein>
<keyword evidence="2" id="KW-0808">Transferase</keyword>
<dbReference type="InterPro" id="IPR037018">
    <property type="entry name" value="GH65_N"/>
</dbReference>
<dbReference type="Gene3D" id="2.70.98.40">
    <property type="entry name" value="Glycoside hydrolase, family 65, N-terminal domain"/>
    <property type="match status" value="1"/>
</dbReference>
<dbReference type="GO" id="GO:0016740">
    <property type="term" value="F:transferase activity"/>
    <property type="evidence" value="ECO:0007669"/>
    <property type="project" value="UniProtKB-KW"/>
</dbReference>
<dbReference type="Pfam" id="PF06165">
    <property type="entry name" value="GH94_b-supersand"/>
    <property type="match status" value="1"/>
</dbReference>
<evidence type="ECO:0000313" key="2">
    <source>
        <dbReference type="EMBL" id="EQD62192.1"/>
    </source>
</evidence>
<dbReference type="SUPFAM" id="SSF74650">
    <property type="entry name" value="Galactose mutarotase-like"/>
    <property type="match status" value="1"/>
</dbReference>
<reference evidence="2" key="1">
    <citation type="submission" date="2013-08" db="EMBL/GenBank/DDBJ databases">
        <authorList>
            <person name="Mendez C."/>
            <person name="Richter M."/>
            <person name="Ferrer M."/>
            <person name="Sanchez J."/>
        </authorList>
    </citation>
    <scope>NUCLEOTIDE SEQUENCE</scope>
</reference>
<dbReference type="GO" id="GO:0005975">
    <property type="term" value="P:carbohydrate metabolic process"/>
    <property type="evidence" value="ECO:0007669"/>
    <property type="project" value="InterPro"/>
</dbReference>
<dbReference type="AlphaFoldDB" id="T1AXI3"/>
<dbReference type="EMBL" id="AUZZ01001989">
    <property type="protein sequence ID" value="EQD62192.1"/>
    <property type="molecule type" value="Genomic_DNA"/>
</dbReference>
<reference evidence="2" key="2">
    <citation type="journal article" date="2014" name="ISME J.">
        <title>Microbial stratification in low pH oxic and suboxic macroscopic growths along an acid mine drainage.</title>
        <authorList>
            <person name="Mendez-Garcia C."/>
            <person name="Mesa V."/>
            <person name="Sprenger R.R."/>
            <person name="Richter M."/>
            <person name="Diez M.S."/>
            <person name="Solano J."/>
            <person name="Bargiela R."/>
            <person name="Golyshina O.V."/>
            <person name="Manteca A."/>
            <person name="Ramos J.L."/>
            <person name="Gallego J.R."/>
            <person name="Llorente I."/>
            <person name="Martins Dos Santos V.A."/>
            <person name="Jensen O.N."/>
            <person name="Pelaez A.I."/>
            <person name="Sanchez J."/>
            <person name="Ferrer M."/>
        </authorList>
    </citation>
    <scope>NUCLEOTIDE SEQUENCE</scope>
</reference>
<accession>T1AXI3</accession>
<organism evidence="2">
    <name type="scientific">mine drainage metagenome</name>
    <dbReference type="NCBI Taxonomy" id="410659"/>
    <lineage>
        <taxon>unclassified sequences</taxon>
        <taxon>metagenomes</taxon>
        <taxon>ecological metagenomes</taxon>
    </lineage>
</organism>
<gene>
    <name evidence="2" type="ORF">B2A_02949</name>
</gene>
<dbReference type="GO" id="GO:0030246">
    <property type="term" value="F:carbohydrate binding"/>
    <property type="evidence" value="ECO:0007669"/>
    <property type="project" value="InterPro"/>
</dbReference>
<feature type="non-terminal residue" evidence="2">
    <location>
        <position position="211"/>
    </location>
</feature>
<name>T1AXI3_9ZZZZ</name>